<feature type="transmembrane region" description="Helical" evidence="1">
    <location>
        <begin position="59"/>
        <end position="86"/>
    </location>
</feature>
<dbReference type="AlphaFoldDB" id="L1J5C2"/>
<reference evidence="4" key="2">
    <citation type="submission" date="2012-11" db="EMBL/GenBank/DDBJ databases">
        <authorList>
            <person name="Kuo A."/>
            <person name="Curtis B.A."/>
            <person name="Tanifuji G."/>
            <person name="Burki F."/>
            <person name="Gruber A."/>
            <person name="Irimia M."/>
            <person name="Maruyama S."/>
            <person name="Arias M.C."/>
            <person name="Ball S.G."/>
            <person name="Gile G.H."/>
            <person name="Hirakawa Y."/>
            <person name="Hopkins J.F."/>
            <person name="Rensing S.A."/>
            <person name="Schmutz J."/>
            <person name="Symeonidi A."/>
            <person name="Elias M."/>
            <person name="Eveleigh R.J."/>
            <person name="Herman E.K."/>
            <person name="Klute M.J."/>
            <person name="Nakayama T."/>
            <person name="Obornik M."/>
            <person name="Reyes-Prieto A."/>
            <person name="Armbrust E.V."/>
            <person name="Aves S.J."/>
            <person name="Beiko R.G."/>
            <person name="Coutinho P."/>
            <person name="Dacks J.B."/>
            <person name="Durnford D.G."/>
            <person name="Fast N.M."/>
            <person name="Green B.R."/>
            <person name="Grisdale C."/>
            <person name="Hempe F."/>
            <person name="Henrissat B."/>
            <person name="Hoppner M.P."/>
            <person name="Ishida K.-I."/>
            <person name="Kim E."/>
            <person name="Koreny L."/>
            <person name="Kroth P.G."/>
            <person name="Liu Y."/>
            <person name="Malik S.-B."/>
            <person name="Maier U.G."/>
            <person name="McRose D."/>
            <person name="Mock T."/>
            <person name="Neilson J.A."/>
            <person name="Onodera N.T."/>
            <person name="Poole A.M."/>
            <person name="Pritham E.J."/>
            <person name="Richards T.A."/>
            <person name="Rocap G."/>
            <person name="Roy S.W."/>
            <person name="Sarai C."/>
            <person name="Schaack S."/>
            <person name="Shirato S."/>
            <person name="Slamovits C.H."/>
            <person name="Spencer D.F."/>
            <person name="Suzuki S."/>
            <person name="Worden A.Z."/>
            <person name="Zauner S."/>
            <person name="Barry K."/>
            <person name="Bell C."/>
            <person name="Bharti A.K."/>
            <person name="Crow J.A."/>
            <person name="Grimwood J."/>
            <person name="Kramer R."/>
            <person name="Lindquist E."/>
            <person name="Lucas S."/>
            <person name="Salamov A."/>
            <person name="McFadden G.I."/>
            <person name="Lane C.E."/>
            <person name="Keeling P.J."/>
            <person name="Gray M.W."/>
            <person name="Grigoriev I.V."/>
            <person name="Archibald J.M."/>
        </authorList>
    </citation>
    <scope>NUCLEOTIDE SEQUENCE</scope>
    <source>
        <strain evidence="4">CCMP2712</strain>
    </source>
</reference>
<dbReference type="HOGENOM" id="CLU_1423971_0_0_1"/>
<evidence type="ECO:0000313" key="3">
    <source>
        <dbReference type="EnsemblProtists" id="EKX43716"/>
    </source>
</evidence>
<feature type="transmembrane region" description="Helical" evidence="1">
    <location>
        <begin position="125"/>
        <end position="143"/>
    </location>
</feature>
<keyword evidence="1" id="KW-0812">Transmembrane</keyword>
<accession>L1J5C2</accession>
<keyword evidence="1" id="KW-1133">Transmembrane helix</keyword>
<dbReference type="RefSeq" id="XP_005830696.1">
    <property type="nucleotide sequence ID" value="XM_005830639.1"/>
</dbReference>
<evidence type="ECO:0008006" key="5">
    <source>
        <dbReference type="Google" id="ProtNLM"/>
    </source>
</evidence>
<dbReference type="Proteomes" id="UP000011087">
    <property type="component" value="Unassembled WGS sequence"/>
</dbReference>
<gene>
    <name evidence="2" type="ORF">GUITHDRAFT_153152</name>
</gene>
<keyword evidence="1" id="KW-0472">Membrane</keyword>
<feature type="transmembrane region" description="Helical" evidence="1">
    <location>
        <begin position="98"/>
        <end position="119"/>
    </location>
</feature>
<keyword evidence="4" id="KW-1185">Reference proteome</keyword>
<organism evidence="2">
    <name type="scientific">Guillardia theta (strain CCMP2712)</name>
    <name type="common">Cryptophyte</name>
    <dbReference type="NCBI Taxonomy" id="905079"/>
    <lineage>
        <taxon>Eukaryota</taxon>
        <taxon>Cryptophyceae</taxon>
        <taxon>Pyrenomonadales</taxon>
        <taxon>Geminigeraceae</taxon>
        <taxon>Guillardia</taxon>
    </lineage>
</organism>
<reference evidence="3" key="3">
    <citation type="submission" date="2016-03" db="UniProtKB">
        <authorList>
            <consortium name="EnsemblProtists"/>
        </authorList>
    </citation>
    <scope>IDENTIFICATION</scope>
</reference>
<evidence type="ECO:0000256" key="1">
    <source>
        <dbReference type="SAM" id="Phobius"/>
    </source>
</evidence>
<dbReference type="EMBL" id="JH993008">
    <property type="protein sequence ID" value="EKX43716.1"/>
    <property type="molecule type" value="Genomic_DNA"/>
</dbReference>
<dbReference type="KEGG" id="gtt:GUITHDRAFT_153152"/>
<sequence>MAEENPIPRLDACCGCIQLKLGVLILCVLQMIASGFMMLLIGSYLLFGYAPGDNLPMLGGAFTLFALIVVMLLTAAEFGFALYAFSDIRKAEPQGIRFYYIVKIVSFFLSLFVFCLTSDWTSPEILNLFISSSISLYCIWCIWSLHEALMLGGEAAAKAGFTLEEASATSPLLKKVAEEKESKGSMQSAYV</sequence>
<proteinExistence type="predicted"/>
<feature type="transmembrane region" description="Helical" evidence="1">
    <location>
        <begin position="21"/>
        <end position="47"/>
    </location>
</feature>
<evidence type="ECO:0000313" key="4">
    <source>
        <dbReference type="Proteomes" id="UP000011087"/>
    </source>
</evidence>
<name>L1J5C2_GUITC</name>
<dbReference type="GeneID" id="17300492"/>
<reference evidence="2 4" key="1">
    <citation type="journal article" date="2012" name="Nature">
        <title>Algal genomes reveal evolutionary mosaicism and the fate of nucleomorphs.</title>
        <authorList>
            <consortium name="DOE Joint Genome Institute"/>
            <person name="Curtis B.A."/>
            <person name="Tanifuji G."/>
            <person name="Burki F."/>
            <person name="Gruber A."/>
            <person name="Irimia M."/>
            <person name="Maruyama S."/>
            <person name="Arias M.C."/>
            <person name="Ball S.G."/>
            <person name="Gile G.H."/>
            <person name="Hirakawa Y."/>
            <person name="Hopkins J.F."/>
            <person name="Kuo A."/>
            <person name="Rensing S.A."/>
            <person name="Schmutz J."/>
            <person name="Symeonidi A."/>
            <person name="Elias M."/>
            <person name="Eveleigh R.J."/>
            <person name="Herman E.K."/>
            <person name="Klute M.J."/>
            <person name="Nakayama T."/>
            <person name="Obornik M."/>
            <person name="Reyes-Prieto A."/>
            <person name="Armbrust E.V."/>
            <person name="Aves S.J."/>
            <person name="Beiko R.G."/>
            <person name="Coutinho P."/>
            <person name="Dacks J.B."/>
            <person name="Durnford D.G."/>
            <person name="Fast N.M."/>
            <person name="Green B.R."/>
            <person name="Grisdale C.J."/>
            <person name="Hempel F."/>
            <person name="Henrissat B."/>
            <person name="Hoppner M.P."/>
            <person name="Ishida K."/>
            <person name="Kim E."/>
            <person name="Koreny L."/>
            <person name="Kroth P.G."/>
            <person name="Liu Y."/>
            <person name="Malik S.B."/>
            <person name="Maier U.G."/>
            <person name="McRose D."/>
            <person name="Mock T."/>
            <person name="Neilson J.A."/>
            <person name="Onodera N.T."/>
            <person name="Poole A.M."/>
            <person name="Pritham E.J."/>
            <person name="Richards T.A."/>
            <person name="Rocap G."/>
            <person name="Roy S.W."/>
            <person name="Sarai C."/>
            <person name="Schaack S."/>
            <person name="Shirato S."/>
            <person name="Slamovits C.H."/>
            <person name="Spencer D.F."/>
            <person name="Suzuki S."/>
            <person name="Worden A.Z."/>
            <person name="Zauner S."/>
            <person name="Barry K."/>
            <person name="Bell C."/>
            <person name="Bharti A.K."/>
            <person name="Crow J.A."/>
            <person name="Grimwood J."/>
            <person name="Kramer R."/>
            <person name="Lindquist E."/>
            <person name="Lucas S."/>
            <person name="Salamov A."/>
            <person name="McFadden G.I."/>
            <person name="Lane C.E."/>
            <person name="Keeling P.J."/>
            <person name="Gray M.W."/>
            <person name="Grigoriev I.V."/>
            <person name="Archibald J.M."/>
        </authorList>
    </citation>
    <scope>NUCLEOTIDE SEQUENCE</scope>
    <source>
        <strain evidence="2 4">CCMP2712</strain>
    </source>
</reference>
<dbReference type="PaxDb" id="55529-EKX43716"/>
<dbReference type="EnsemblProtists" id="EKX43716">
    <property type="protein sequence ID" value="EKX43716"/>
    <property type="gene ID" value="GUITHDRAFT_153152"/>
</dbReference>
<evidence type="ECO:0000313" key="2">
    <source>
        <dbReference type="EMBL" id="EKX43716.1"/>
    </source>
</evidence>
<protein>
    <recommendedName>
        <fullName evidence="5">MARVEL domain-containing protein</fullName>
    </recommendedName>
</protein>